<dbReference type="InterPro" id="IPR013216">
    <property type="entry name" value="Methyltransf_11"/>
</dbReference>
<accession>A0ABZ2Q1P7</accession>
<organism evidence="2 3">
    <name type="scientific">Mycetohabitans rhizoxinica</name>
    <dbReference type="NCBI Taxonomy" id="412963"/>
    <lineage>
        <taxon>Bacteria</taxon>
        <taxon>Pseudomonadati</taxon>
        <taxon>Pseudomonadota</taxon>
        <taxon>Betaproteobacteria</taxon>
        <taxon>Burkholderiales</taxon>
        <taxon>Burkholderiaceae</taxon>
        <taxon>Mycetohabitans</taxon>
    </lineage>
</organism>
<dbReference type="Pfam" id="PF08241">
    <property type="entry name" value="Methyltransf_11"/>
    <property type="match status" value="1"/>
</dbReference>
<keyword evidence="2" id="KW-0489">Methyltransferase</keyword>
<evidence type="ECO:0000313" key="3">
    <source>
        <dbReference type="Proteomes" id="UP001493153"/>
    </source>
</evidence>
<dbReference type="GO" id="GO:0008168">
    <property type="term" value="F:methyltransferase activity"/>
    <property type="evidence" value="ECO:0007669"/>
    <property type="project" value="UniProtKB-KW"/>
</dbReference>
<protein>
    <submittedName>
        <fullName evidence="2">Methyltransferase domain-containing protein</fullName>
    </submittedName>
</protein>
<dbReference type="SUPFAM" id="SSF53335">
    <property type="entry name" value="S-adenosyl-L-methionine-dependent methyltransferases"/>
    <property type="match status" value="1"/>
</dbReference>
<keyword evidence="2" id="KW-0808">Transferase</keyword>
<dbReference type="CDD" id="cd02440">
    <property type="entry name" value="AdoMet_MTases"/>
    <property type="match status" value="1"/>
</dbReference>
<dbReference type="Proteomes" id="UP001493153">
    <property type="component" value="Chromosome"/>
</dbReference>
<dbReference type="GO" id="GO:0032259">
    <property type="term" value="P:methylation"/>
    <property type="evidence" value="ECO:0007669"/>
    <property type="project" value="UniProtKB-KW"/>
</dbReference>
<gene>
    <name evidence="2" type="ORF">IHE29_10885</name>
</gene>
<evidence type="ECO:0000259" key="1">
    <source>
        <dbReference type="Pfam" id="PF08241"/>
    </source>
</evidence>
<dbReference type="Gene3D" id="3.40.50.150">
    <property type="entry name" value="Vaccinia Virus protein VP39"/>
    <property type="match status" value="1"/>
</dbReference>
<sequence>MQNKISELLPKRLTSLIRYLGWADAPYKWRFSCSDCPLCGKSVFLSLKSNPFMTRCLRCKANITNLSLIPVIQSHFCAEYSGLVAYELSTYGSTLCWMRNNFNTVITSEFFPDRKLGEVVDGCLNQDVQNLTFDDNIFDLVTSNQVFEHVPDDIKGYRECFRVLRKGGALIFSVPLYDIKNTEQIAYLTDKNIVFVGEPEYHDSRLSGAKSAPTFWHHSFNDISKRVASAGFSKVQLVDVTIAKSQRTPEKVICAVK</sequence>
<dbReference type="InterPro" id="IPR029063">
    <property type="entry name" value="SAM-dependent_MTases_sf"/>
</dbReference>
<dbReference type="EMBL" id="CP062176">
    <property type="protein sequence ID" value="WXK39739.1"/>
    <property type="molecule type" value="Genomic_DNA"/>
</dbReference>
<keyword evidence="3" id="KW-1185">Reference proteome</keyword>
<reference evidence="2 3" key="1">
    <citation type="submission" date="2020-09" db="EMBL/GenBank/DDBJ databases">
        <title>Genome sequences of Mycetohabitans spp.</title>
        <authorList>
            <person name="Carter M.E."/>
            <person name="Carpenter S.C.D."/>
            <person name="Bogdanove A.J."/>
        </authorList>
    </citation>
    <scope>NUCLEOTIDE SEQUENCE [LARGE SCALE GENOMIC DNA]</scope>
    <source>
        <strain evidence="2 3">B12</strain>
    </source>
</reference>
<proteinExistence type="predicted"/>
<dbReference type="RefSeq" id="WP_338860912.1">
    <property type="nucleotide sequence ID" value="NZ_CP062171.1"/>
</dbReference>
<feature type="domain" description="Methyltransferase type 11" evidence="1">
    <location>
        <begin position="122"/>
        <end position="172"/>
    </location>
</feature>
<name>A0ABZ2Q1P7_9BURK</name>
<evidence type="ECO:0000313" key="2">
    <source>
        <dbReference type="EMBL" id="WXK39739.1"/>
    </source>
</evidence>